<dbReference type="Proteomes" id="UP000574390">
    <property type="component" value="Unassembled WGS sequence"/>
</dbReference>
<feature type="region of interest" description="Disordered" evidence="1">
    <location>
        <begin position="29"/>
        <end position="56"/>
    </location>
</feature>
<reference evidence="2 3" key="1">
    <citation type="submission" date="2020-04" db="EMBL/GenBank/DDBJ databases">
        <title>Perkinsus olseni comparative genomics.</title>
        <authorList>
            <person name="Bogema D.R."/>
        </authorList>
    </citation>
    <scope>NUCLEOTIDE SEQUENCE [LARGE SCALE GENOMIC DNA]</scope>
    <source>
        <strain evidence="2">ATCC PRA-205</strain>
    </source>
</reference>
<feature type="non-terminal residue" evidence="2">
    <location>
        <position position="1"/>
    </location>
</feature>
<organism evidence="2 3">
    <name type="scientific">Perkinsus olseni</name>
    <name type="common">Perkinsus atlanticus</name>
    <dbReference type="NCBI Taxonomy" id="32597"/>
    <lineage>
        <taxon>Eukaryota</taxon>
        <taxon>Sar</taxon>
        <taxon>Alveolata</taxon>
        <taxon>Perkinsozoa</taxon>
        <taxon>Perkinsea</taxon>
        <taxon>Perkinsida</taxon>
        <taxon>Perkinsidae</taxon>
        <taxon>Perkinsus</taxon>
    </lineage>
</organism>
<dbReference type="EMBL" id="JABANM010005747">
    <property type="protein sequence ID" value="KAF4747088.1"/>
    <property type="molecule type" value="Genomic_DNA"/>
</dbReference>
<gene>
    <name evidence="2" type="ORF">FOZ62_020638</name>
</gene>
<accession>A0A7J6TP51</accession>
<name>A0A7J6TP51_PEROL</name>
<proteinExistence type="predicted"/>
<dbReference type="AlphaFoldDB" id="A0A7J6TP51"/>
<evidence type="ECO:0000256" key="1">
    <source>
        <dbReference type="SAM" id="MobiDB-lite"/>
    </source>
</evidence>
<sequence length="84" mass="9254">MLKRKSEDKTYLKNDLLHCLLRRGLSLAVTTSEGSKKRRVGPASAEEESDGGPCSASTEEVAKVVLLRQGLPKFFDIDVDKDFA</sequence>
<comment type="caution">
    <text evidence="2">The sequence shown here is derived from an EMBL/GenBank/DDBJ whole genome shotgun (WGS) entry which is preliminary data.</text>
</comment>
<evidence type="ECO:0000313" key="2">
    <source>
        <dbReference type="EMBL" id="KAF4747088.1"/>
    </source>
</evidence>
<protein>
    <submittedName>
        <fullName evidence="2">Uncharacterized protein</fullName>
    </submittedName>
</protein>
<evidence type="ECO:0000313" key="3">
    <source>
        <dbReference type="Proteomes" id="UP000574390"/>
    </source>
</evidence>